<feature type="region of interest" description="Disordered" evidence="6">
    <location>
        <begin position="193"/>
        <end position="246"/>
    </location>
</feature>
<dbReference type="PANTHER" id="PTHR31668:SF26">
    <property type="entry name" value="GLUCOSE TRANSPORT TRANSCRIPTION REGULATOR RGT1-RELATED"/>
    <property type="match status" value="1"/>
</dbReference>
<dbReference type="SMART" id="SM00066">
    <property type="entry name" value="GAL4"/>
    <property type="match status" value="1"/>
</dbReference>
<feature type="compositionally biased region" description="Low complexity" evidence="6">
    <location>
        <begin position="788"/>
        <end position="806"/>
    </location>
</feature>
<dbReference type="InterPro" id="IPR036864">
    <property type="entry name" value="Zn2-C6_fun-type_DNA-bd_sf"/>
</dbReference>
<dbReference type="GO" id="GO:0000981">
    <property type="term" value="F:DNA-binding transcription factor activity, RNA polymerase II-specific"/>
    <property type="evidence" value="ECO:0007669"/>
    <property type="project" value="InterPro"/>
</dbReference>
<feature type="region of interest" description="Disordered" evidence="6">
    <location>
        <begin position="776"/>
        <end position="883"/>
    </location>
</feature>
<organism evidence="8 9">
    <name type="scientific">Rhodotorula mucilaginosa</name>
    <name type="common">Yeast</name>
    <name type="synonym">Rhodotorula rubra</name>
    <dbReference type="NCBI Taxonomy" id="5537"/>
    <lineage>
        <taxon>Eukaryota</taxon>
        <taxon>Fungi</taxon>
        <taxon>Dikarya</taxon>
        <taxon>Basidiomycota</taxon>
        <taxon>Pucciniomycotina</taxon>
        <taxon>Microbotryomycetes</taxon>
        <taxon>Sporidiobolales</taxon>
        <taxon>Sporidiobolaceae</taxon>
        <taxon>Rhodotorula</taxon>
    </lineage>
</organism>
<proteinExistence type="predicted"/>
<feature type="region of interest" description="Disordered" evidence="6">
    <location>
        <begin position="25"/>
        <end position="63"/>
    </location>
</feature>
<feature type="compositionally biased region" description="Pro residues" evidence="6">
    <location>
        <begin position="976"/>
        <end position="985"/>
    </location>
</feature>
<evidence type="ECO:0000256" key="4">
    <source>
        <dbReference type="ARBA" id="ARBA00023163"/>
    </source>
</evidence>
<dbReference type="PANTHER" id="PTHR31668">
    <property type="entry name" value="GLUCOSE TRANSPORT TRANSCRIPTION REGULATOR RGT1-RELATED-RELATED"/>
    <property type="match status" value="1"/>
</dbReference>
<dbReference type="Proteomes" id="UP000777482">
    <property type="component" value="Unassembled WGS sequence"/>
</dbReference>
<dbReference type="Pfam" id="PF00172">
    <property type="entry name" value="Zn_clus"/>
    <property type="match status" value="1"/>
</dbReference>
<feature type="compositionally biased region" description="Polar residues" evidence="6">
    <location>
        <begin position="258"/>
        <end position="267"/>
    </location>
</feature>
<feature type="compositionally biased region" description="Polar residues" evidence="6">
    <location>
        <begin position="52"/>
        <end position="63"/>
    </location>
</feature>
<feature type="compositionally biased region" description="Low complexity" evidence="6">
    <location>
        <begin position="25"/>
        <end position="45"/>
    </location>
</feature>
<keyword evidence="4" id="KW-0804">Transcription</keyword>
<reference evidence="8 9" key="1">
    <citation type="submission" date="2020-11" db="EMBL/GenBank/DDBJ databases">
        <title>Kefir isolates.</title>
        <authorList>
            <person name="Marcisauskas S."/>
            <person name="Kim Y."/>
            <person name="Blasche S."/>
        </authorList>
    </citation>
    <scope>NUCLEOTIDE SEQUENCE [LARGE SCALE GENOMIC DNA]</scope>
    <source>
        <strain evidence="8 9">KR</strain>
    </source>
</reference>
<keyword evidence="9" id="KW-1185">Reference proteome</keyword>
<dbReference type="InterPro" id="IPR050797">
    <property type="entry name" value="Carb_Metab_Trans_Reg"/>
</dbReference>
<dbReference type="GO" id="GO:0008270">
    <property type="term" value="F:zinc ion binding"/>
    <property type="evidence" value="ECO:0007669"/>
    <property type="project" value="InterPro"/>
</dbReference>
<feature type="compositionally biased region" description="Low complexity" evidence="6">
    <location>
        <begin position="986"/>
        <end position="996"/>
    </location>
</feature>
<evidence type="ECO:0000256" key="1">
    <source>
        <dbReference type="ARBA" id="ARBA00022723"/>
    </source>
</evidence>
<keyword evidence="3" id="KW-0238">DNA-binding</keyword>
<evidence type="ECO:0000313" key="9">
    <source>
        <dbReference type="Proteomes" id="UP000777482"/>
    </source>
</evidence>
<dbReference type="InterPro" id="IPR001138">
    <property type="entry name" value="Zn2Cys6_DnaBD"/>
</dbReference>
<name>A0A9P6VYW3_RHOMI</name>
<dbReference type="GO" id="GO:0006351">
    <property type="term" value="P:DNA-templated transcription"/>
    <property type="evidence" value="ECO:0007669"/>
    <property type="project" value="InterPro"/>
</dbReference>
<dbReference type="AlphaFoldDB" id="A0A9P6VYW3"/>
<evidence type="ECO:0000256" key="2">
    <source>
        <dbReference type="ARBA" id="ARBA00023015"/>
    </source>
</evidence>
<keyword evidence="2" id="KW-0805">Transcription regulation</keyword>
<feature type="compositionally biased region" description="Polar residues" evidence="6">
    <location>
        <begin position="847"/>
        <end position="871"/>
    </location>
</feature>
<feature type="compositionally biased region" description="Low complexity" evidence="6">
    <location>
        <begin position="872"/>
        <end position="883"/>
    </location>
</feature>
<feature type="compositionally biased region" description="Gly residues" evidence="6">
    <location>
        <begin position="117"/>
        <end position="127"/>
    </location>
</feature>
<evidence type="ECO:0000256" key="5">
    <source>
        <dbReference type="ARBA" id="ARBA00023242"/>
    </source>
</evidence>
<dbReference type="Pfam" id="PF04082">
    <property type="entry name" value="Fungal_trans"/>
    <property type="match status" value="1"/>
</dbReference>
<dbReference type="SUPFAM" id="SSF57701">
    <property type="entry name" value="Zn2/Cys6 DNA-binding domain"/>
    <property type="match status" value="1"/>
</dbReference>
<evidence type="ECO:0000313" key="8">
    <source>
        <dbReference type="EMBL" id="KAG0657632.1"/>
    </source>
</evidence>
<dbReference type="CDD" id="cd00067">
    <property type="entry name" value="GAL4"/>
    <property type="match status" value="1"/>
</dbReference>
<evidence type="ECO:0000259" key="7">
    <source>
        <dbReference type="PROSITE" id="PS50048"/>
    </source>
</evidence>
<feature type="compositionally biased region" description="Basic and acidic residues" evidence="6">
    <location>
        <begin position="194"/>
        <end position="205"/>
    </location>
</feature>
<dbReference type="OrthoDB" id="4161332at2759"/>
<feature type="region of interest" description="Disordered" evidence="6">
    <location>
        <begin position="257"/>
        <end position="276"/>
    </location>
</feature>
<keyword evidence="1" id="KW-0479">Metal-binding</keyword>
<accession>A0A9P6VYW3</accession>
<feature type="compositionally biased region" description="Basic and acidic residues" evidence="6">
    <location>
        <begin position="128"/>
        <end position="137"/>
    </location>
</feature>
<feature type="compositionally biased region" description="Low complexity" evidence="6">
    <location>
        <begin position="820"/>
        <end position="839"/>
    </location>
</feature>
<feature type="region of interest" description="Disordered" evidence="6">
    <location>
        <begin position="89"/>
        <end position="140"/>
    </location>
</feature>
<dbReference type="EMBL" id="PUHQ01000078">
    <property type="protein sequence ID" value="KAG0657632.1"/>
    <property type="molecule type" value="Genomic_DNA"/>
</dbReference>
<feature type="domain" description="Zn(2)-C6 fungal-type" evidence="7">
    <location>
        <begin position="146"/>
        <end position="180"/>
    </location>
</feature>
<sequence length="996" mass="107549">MQDDNIDERLRLPLLSSLAAPASTIDAATSASAAPSTLRSASPSAMPYSPVQGGTSSQPSSSFLAQNDYLNRFASMNALASTSQQAYDIPTSQPYSAPPPAATPVPGGLGTKRKDSGGNGGGSGSEAGGHEASEAAKAKKPKIPRACDICRRKKIRCNPIPDMEPMLCTYCQKHKLDCTWFLPIAETRFKKQREKQEAEKAKEAAEAAAASLPTATSSATLARQHHSSSYDREQSSPQPNSAGAVPKQQIFPIDANRAASSPDSSHYPSGPRKEPRIVGYTSISHLMHSTSTFPTERMIPVDFKYSQQLSVDERGDGFIRVISAGDGDPAQGGEPVAIQGIEHSDAEKLLNYFFTTHANHFPIVAKADFLGSERPTPLLFNSICAVSALSHHVAPSILRTIKTTIRSHLRDEDMLDNSTIPNIQALLIYAFSMELEKGTAASKTWNILGLAIRMAQDLGLHRKLGSEKKEQSEADHTELRRRVWGGCLIADRWIAAIYGQPMMIDLADCDTMLPSVFDIRPNLQFDAERRPYLFNSALISLSVLLGRILKGVYSPTGIMLLSEKHAKSLVNDLNAWHDGLPEDLKFRGPEKSTPEQGFLHLLYIPVRFLITRPFMRISFQLPERFASLSVGTQHWSVVEAEAREAIEWVDKNESCLEGWFVGTYAFFICSLIQYHSHIRRRDAASLTTLRLARDCLKRLVVPDGECYVRAKIAEIIHLLYHTACSVARWAPEAAEGMSPASSGTTAVTTLNPTAGVRQREQDWNLRYRKDGGYFVTDRRINDPSGLIRSSASPGSSGPSPRAHPSPYSSSLRSTHLAGDANESATSTAGAAASARKSATPPEPAAAQMSQPATTNGSDQPPMQVEASANGNSDSALSSAAPTSAPDMSFALQDSVLDGMSFNPTLNLGNSSGSFLDPTGNPTGQSLPSFFGGVGDGAAAFDPFGFSGDGTPSMLPDSLFDWQSWRSFADSLGMPPQSQPQPPPAAVEPLNPEPFFQ</sequence>
<dbReference type="PROSITE" id="PS50048">
    <property type="entry name" value="ZN2_CY6_FUNGAL_2"/>
    <property type="match status" value="1"/>
</dbReference>
<evidence type="ECO:0000256" key="3">
    <source>
        <dbReference type="ARBA" id="ARBA00023125"/>
    </source>
</evidence>
<protein>
    <recommendedName>
        <fullName evidence="7">Zn(2)-C6 fungal-type domain-containing protein</fullName>
    </recommendedName>
</protein>
<feature type="region of interest" description="Disordered" evidence="6">
    <location>
        <begin position="969"/>
        <end position="996"/>
    </location>
</feature>
<dbReference type="SMART" id="SM00906">
    <property type="entry name" value="Fungal_trans"/>
    <property type="match status" value="1"/>
</dbReference>
<dbReference type="GO" id="GO:0003677">
    <property type="term" value="F:DNA binding"/>
    <property type="evidence" value="ECO:0007669"/>
    <property type="project" value="UniProtKB-KW"/>
</dbReference>
<evidence type="ECO:0000256" key="6">
    <source>
        <dbReference type="SAM" id="MobiDB-lite"/>
    </source>
</evidence>
<comment type="caution">
    <text evidence="8">The sequence shown here is derived from an EMBL/GenBank/DDBJ whole genome shotgun (WGS) entry which is preliminary data.</text>
</comment>
<gene>
    <name evidence="8" type="ORF">C6P46_006286</name>
</gene>
<dbReference type="InterPro" id="IPR007219">
    <property type="entry name" value="XnlR_reg_dom"/>
</dbReference>
<keyword evidence="5" id="KW-0539">Nucleus</keyword>
<dbReference type="Gene3D" id="4.10.240.10">
    <property type="entry name" value="Zn(2)-C6 fungal-type DNA-binding domain"/>
    <property type="match status" value="1"/>
</dbReference>
<dbReference type="PROSITE" id="PS00463">
    <property type="entry name" value="ZN2_CY6_FUNGAL_1"/>
    <property type="match status" value="1"/>
</dbReference>
<dbReference type="CDD" id="cd12148">
    <property type="entry name" value="fungal_TF_MHR"/>
    <property type="match status" value="1"/>
</dbReference>